<evidence type="ECO:0000256" key="11">
    <source>
        <dbReference type="ARBA" id="ARBA00022692"/>
    </source>
</evidence>
<dbReference type="GO" id="GO:0004674">
    <property type="term" value="F:protein serine/threonine kinase activity"/>
    <property type="evidence" value="ECO:0007669"/>
    <property type="project" value="UniProtKB-KW"/>
</dbReference>
<dbReference type="Gene3D" id="1.20.5.1010">
    <property type="entry name" value="TRPM, tetramerisation domain"/>
    <property type="match status" value="1"/>
</dbReference>
<evidence type="ECO:0000256" key="22">
    <source>
        <dbReference type="ARBA" id="ARBA00034269"/>
    </source>
</evidence>
<keyword evidence="6" id="KW-0723">Serine/threonine-protein kinase</keyword>
<dbReference type="GO" id="GO:0016324">
    <property type="term" value="C:apical plasma membrane"/>
    <property type="evidence" value="ECO:0007669"/>
    <property type="project" value="TreeGrafter"/>
</dbReference>
<evidence type="ECO:0000256" key="3">
    <source>
        <dbReference type="ARBA" id="ARBA00012513"/>
    </source>
</evidence>
<evidence type="ECO:0000256" key="16">
    <source>
        <dbReference type="ARBA" id="ARBA00022989"/>
    </source>
</evidence>
<keyword evidence="18 28" id="KW-0472">Membrane</keyword>
<keyword evidence="13" id="KW-0418">Kinase</keyword>
<keyword evidence="19" id="KW-0539">Nucleus</keyword>
<evidence type="ECO:0000256" key="5">
    <source>
        <dbReference type="ARBA" id="ARBA00022475"/>
    </source>
</evidence>
<dbReference type="InterPro" id="IPR037162">
    <property type="entry name" value="TRPM_tetra_sf"/>
</dbReference>
<evidence type="ECO:0000259" key="29">
    <source>
        <dbReference type="PROSITE" id="PS51158"/>
    </source>
</evidence>
<dbReference type="Pfam" id="PF18139">
    <property type="entry name" value="LSDAT_euk"/>
    <property type="match status" value="2"/>
</dbReference>
<reference evidence="30" key="1">
    <citation type="thesis" date="2021" institute="BYU ScholarsArchive" country="Provo, UT, USA">
        <title>Applications of and Algorithms for Genome Assembly and Genomic Analyses with an Emphasis on Marine Teleosts.</title>
        <authorList>
            <person name="Pickett B.D."/>
        </authorList>
    </citation>
    <scope>NUCLEOTIDE SEQUENCE</scope>
    <source>
        <strain evidence="30">HI-2016</strain>
    </source>
</reference>
<dbReference type="EMBL" id="JAFBMS010000326">
    <property type="protein sequence ID" value="KAG9331519.1"/>
    <property type="molecule type" value="Genomic_DNA"/>
</dbReference>
<name>A0A8T2MT18_9TELE</name>
<dbReference type="Gene3D" id="3.20.200.10">
    <property type="entry name" value="MHCK/EF2 kinase"/>
    <property type="match status" value="1"/>
</dbReference>
<feature type="region of interest" description="Disordered" evidence="27">
    <location>
        <begin position="581"/>
        <end position="611"/>
    </location>
</feature>
<sequence length="1541" mass="173648">MASWPSVGCCCGRLIGEHAALDRAPPPSPQSQSSEPGALEDEEWSVDRHTQASPTDAFGTIDFQDGPRSCRAKYVRLSCDDRPEQVLQLMLKEWQMEMPKLVLSVHGGTDNFPLPPKVIRPYQMVGNPLRLVPLVLRYVRSAPPVPVVVFEGTGRIADLLAFIHKQTTDNRQLEADIREDVLVRIQHTFGLGKSQSSQLYDLLTDCMDYRDSESDTAILTALFKGTKVPAPDQLNITLAWDREDIAKKHVLVYGQHWKAMLDALVMDRVGFVKLLIENGMTMNRFLTMPRLEELYNTQLGSANNLLYHLVEDVKQSHLPIGYRVSLIDVGLVIEYLIGGAYRSTYTRKHFRATYNHQRKVWNTQEGNRGGVGLFNMMPKAPSMQRENQASSPPRPHFFRTAQPYKRKEKNFFAPKSRVTKKAEQSGHPVSLHNFNDLFVWAVLMKRQRMALFLWQHGEEAMARAVVACKLYRTMAHEAKQGNMGDSVADELKTYSLEFGQLAVDLLDSAFRQNERMAMKLLTYEMSDWSNFTCLQMAVSSGLRPFVAHSCTQMLLTDLWMGRLNMRKNSWFKFKSKAEMSHVPRPQESPQFGLETPGEHGPKNSEQNSENAGSHGILWTRKVYEFYNAPVVKFWFHSIAYLGFLMLYSYTVLVKMSPTPSPQEWPVILYILSTTVEKVREVWFGEYWNAADFVAIVLFLVGLGLRWYGAPFRTAAHIVYSLDIIFWYVRLLDLFAVNQHVGPYLTMITKMTSNMFYIVVMMAIVLLSFGVSRKAILSPDEPPSWTLARDVVFQPYWMIFGEVYADEIDACANNKTCPPGSFITPNIYFDMKSISDKLWKYNRYRYIMTYQEKPRLPPPFILFSHEDLKKLHDFEEQCVAETEEMSVQLQEVGEKVQAVRTTLQSLDVQLGQLQDMSALVVDTLAVATATDSLQVGDALLGHRRPLGGSRCRLPHSWSHVGHGTGSHVTADGLCLSQHHSTPPSLLRRVVTHGDRRPSLNRREWGSMGLETSPPAVTPLVSLRHAVVFCPGGGEGVQSQGIPHPLCASDPPEHFYTRAWIHESPLPPNQEEREGEEVEGDIKDEPEQDLSISRASSRALLLPDYCTERGGAGGVVNPAFSMDGEHGAVRLWRGPLARMCCELPMVLPRQCRSLSTSLESIGHAPKTLCSSIPAHDSLPDTPLDSARHKELSKSSELYLSKKPKSQSRKTVKIQESDSNISGGRGIEGSLQGTLAPLDPCRKRQLQGEDKVFGSSGSLRQHRLSGRRVVCVEQLGQIPESQILSSTFQTSEDLVPHYSAGEEVSIYRLEETVETGASSWSQQGLTALLQPLAWEGEGEGMDGGLRQATLVLCTWAEGGVLETGDVYIVKAFRPEVIKTWQRVFHRDTPLHLCLREIQQQRAAQKLMQIFNQIKPESIPYSPRFLDVLLLHWRSQDRWLTIERNMGRDFRKYNNSTGEETPPGGMLEEVVLAFSHWTYHYSHGELLVLDLQGVGLDLTDPSVIKSLDKGCCSKLGLSDLRRSNVSPGKLNPAFEEDGVVIVTKL</sequence>
<evidence type="ECO:0000256" key="6">
    <source>
        <dbReference type="ARBA" id="ARBA00022527"/>
    </source>
</evidence>
<dbReference type="InterPro" id="IPR050927">
    <property type="entry name" value="TRPM"/>
</dbReference>
<dbReference type="InterPro" id="IPR057366">
    <property type="entry name" value="TRPM-like"/>
</dbReference>
<dbReference type="InterPro" id="IPR004166">
    <property type="entry name" value="a-kinase_dom"/>
</dbReference>
<feature type="transmembrane region" description="Helical" evidence="28">
    <location>
        <begin position="686"/>
        <end position="707"/>
    </location>
</feature>
<accession>A0A8T2MT18</accession>
<keyword evidence="17" id="KW-0406">Ion transport</keyword>
<dbReference type="Pfam" id="PF25508">
    <property type="entry name" value="TRPM2"/>
    <property type="match status" value="2"/>
</dbReference>
<evidence type="ECO:0000256" key="27">
    <source>
        <dbReference type="SAM" id="MobiDB-lite"/>
    </source>
</evidence>
<dbReference type="GO" id="GO:0005634">
    <property type="term" value="C:nucleus"/>
    <property type="evidence" value="ECO:0007669"/>
    <property type="project" value="UniProtKB-SubCell"/>
</dbReference>
<evidence type="ECO:0000256" key="23">
    <source>
        <dbReference type="ARBA" id="ARBA00034634"/>
    </source>
</evidence>
<evidence type="ECO:0000256" key="28">
    <source>
        <dbReference type="SAM" id="Phobius"/>
    </source>
</evidence>
<keyword evidence="16 28" id="KW-1133">Transmembrane helix</keyword>
<evidence type="ECO:0000256" key="26">
    <source>
        <dbReference type="ARBA" id="ARBA00048679"/>
    </source>
</evidence>
<dbReference type="GO" id="GO:0005262">
    <property type="term" value="F:calcium channel activity"/>
    <property type="evidence" value="ECO:0007669"/>
    <property type="project" value="UniProtKB-KW"/>
</dbReference>
<dbReference type="PANTHER" id="PTHR13800">
    <property type="entry name" value="TRANSIENT RECEPTOR POTENTIAL CATION CHANNEL, SUBFAMILY M, MEMBER 6"/>
    <property type="match status" value="1"/>
</dbReference>
<dbReference type="GO" id="GO:0046872">
    <property type="term" value="F:metal ion binding"/>
    <property type="evidence" value="ECO:0007669"/>
    <property type="project" value="UniProtKB-KW"/>
</dbReference>
<keyword evidence="4" id="KW-0813">Transport</keyword>
<keyword evidence="5" id="KW-1003">Cell membrane</keyword>
<dbReference type="EC" id="2.7.11.1" evidence="3"/>
<comment type="catalytic activity">
    <reaction evidence="22">
        <text>Mg(2+)(in) = Mg(2+)(out)</text>
        <dbReference type="Rhea" id="RHEA:29827"/>
        <dbReference type="ChEBI" id="CHEBI:18420"/>
    </reaction>
</comment>
<feature type="region of interest" description="Disordered" evidence="27">
    <location>
        <begin position="1170"/>
        <end position="1231"/>
    </location>
</feature>
<dbReference type="GO" id="GO:0051262">
    <property type="term" value="P:protein tetramerization"/>
    <property type="evidence" value="ECO:0007669"/>
    <property type="project" value="InterPro"/>
</dbReference>
<feature type="transmembrane region" description="Helical" evidence="28">
    <location>
        <begin position="713"/>
        <end position="734"/>
    </location>
</feature>
<dbReference type="GO" id="GO:0005524">
    <property type="term" value="F:ATP binding"/>
    <property type="evidence" value="ECO:0007669"/>
    <property type="project" value="InterPro"/>
</dbReference>
<dbReference type="InterPro" id="IPR041491">
    <property type="entry name" value="TRPM_SLOG"/>
</dbReference>
<evidence type="ECO:0000256" key="1">
    <source>
        <dbReference type="ARBA" id="ARBA00004123"/>
    </source>
</evidence>
<evidence type="ECO:0000256" key="15">
    <source>
        <dbReference type="ARBA" id="ARBA00022837"/>
    </source>
</evidence>
<evidence type="ECO:0000256" key="14">
    <source>
        <dbReference type="ARBA" id="ARBA00022833"/>
    </source>
</evidence>
<proteinExistence type="inferred from homology"/>
<gene>
    <name evidence="30" type="ORF">JZ751_018922</name>
</gene>
<dbReference type="Pfam" id="PF00520">
    <property type="entry name" value="Ion_trans"/>
    <property type="match status" value="1"/>
</dbReference>
<keyword evidence="14" id="KW-0862">Zinc</keyword>
<comment type="catalytic activity">
    <reaction evidence="24">
        <text>Ca(2+)(in) = Ca(2+)(out)</text>
        <dbReference type="Rhea" id="RHEA:29671"/>
        <dbReference type="ChEBI" id="CHEBI:29108"/>
    </reaction>
</comment>
<comment type="similarity">
    <text evidence="21">In the C-terminal section; belongs to the protein kinase superfamily. Alpha-type protein kinase family. ALPK subfamily.</text>
</comment>
<keyword evidence="10" id="KW-0808">Transferase</keyword>
<comment type="catalytic activity">
    <reaction evidence="26">
        <text>L-seryl-[protein] + ATP = O-phospho-L-seryl-[protein] + ADP + H(+)</text>
        <dbReference type="Rhea" id="RHEA:17989"/>
        <dbReference type="Rhea" id="RHEA-COMP:9863"/>
        <dbReference type="Rhea" id="RHEA-COMP:11604"/>
        <dbReference type="ChEBI" id="CHEBI:15378"/>
        <dbReference type="ChEBI" id="CHEBI:29999"/>
        <dbReference type="ChEBI" id="CHEBI:30616"/>
        <dbReference type="ChEBI" id="CHEBI:83421"/>
        <dbReference type="ChEBI" id="CHEBI:456216"/>
        <dbReference type="EC" id="2.7.11.1"/>
    </reaction>
</comment>
<comment type="caution">
    <text evidence="30">The sequence shown here is derived from an EMBL/GenBank/DDBJ whole genome shotgun (WGS) entry which is preliminary data.</text>
</comment>
<feature type="region of interest" description="Disordered" evidence="27">
    <location>
        <begin position="20"/>
        <end position="61"/>
    </location>
</feature>
<dbReference type="InterPro" id="IPR032415">
    <property type="entry name" value="TRPM_tetra"/>
</dbReference>
<dbReference type="InterPro" id="IPR005821">
    <property type="entry name" value="Ion_trans_dom"/>
</dbReference>
<keyword evidence="12" id="KW-0479">Metal-binding</keyword>
<dbReference type="PANTHER" id="PTHR13800:SF15">
    <property type="entry name" value="TRANSIENT RECEPTOR POTENTIAL CATION CHANNEL SUBFAMILY M MEMBER 6"/>
    <property type="match status" value="1"/>
</dbReference>
<comment type="subcellular location">
    <subcellularLocation>
        <location evidence="2">Cell membrane</location>
        <topology evidence="2">Multi-pass membrane protein</topology>
    </subcellularLocation>
    <subcellularLocation>
        <location evidence="1">Nucleus</location>
    </subcellularLocation>
</comment>
<comment type="catalytic activity">
    <reaction evidence="23">
        <text>Zn(2+)(in) = Zn(2+)(out)</text>
        <dbReference type="Rhea" id="RHEA:29351"/>
        <dbReference type="ChEBI" id="CHEBI:29105"/>
    </reaction>
</comment>
<evidence type="ECO:0000256" key="7">
    <source>
        <dbReference type="ARBA" id="ARBA00022553"/>
    </source>
</evidence>
<dbReference type="Pfam" id="PF02816">
    <property type="entry name" value="Alpha_kinase"/>
    <property type="match status" value="1"/>
</dbReference>
<feature type="compositionally biased region" description="Basic residues" evidence="27">
    <location>
        <begin position="1199"/>
        <end position="1209"/>
    </location>
</feature>
<evidence type="ECO:0000256" key="20">
    <source>
        <dbReference type="ARBA" id="ARBA00023303"/>
    </source>
</evidence>
<evidence type="ECO:0000256" key="24">
    <source>
        <dbReference type="ARBA" id="ARBA00036634"/>
    </source>
</evidence>
<dbReference type="InterPro" id="IPR011009">
    <property type="entry name" value="Kinase-like_dom_sf"/>
</dbReference>
<evidence type="ECO:0000256" key="25">
    <source>
        <dbReference type="ARBA" id="ARBA00047899"/>
    </source>
</evidence>
<keyword evidence="31" id="KW-1185">Reference proteome</keyword>
<evidence type="ECO:0000256" key="8">
    <source>
        <dbReference type="ARBA" id="ARBA00022568"/>
    </source>
</evidence>
<evidence type="ECO:0000313" key="30">
    <source>
        <dbReference type="EMBL" id="KAG9331519.1"/>
    </source>
</evidence>
<keyword evidence="11 28" id="KW-0812">Transmembrane</keyword>
<protein>
    <recommendedName>
        <fullName evidence="3">non-specific serine/threonine protein kinase</fullName>
        <ecNumber evidence="3">2.7.11.1</ecNumber>
    </recommendedName>
</protein>
<organism evidence="30 31">
    <name type="scientific">Albula glossodonta</name>
    <name type="common">roundjaw bonefish</name>
    <dbReference type="NCBI Taxonomy" id="121402"/>
    <lineage>
        <taxon>Eukaryota</taxon>
        <taxon>Metazoa</taxon>
        <taxon>Chordata</taxon>
        <taxon>Craniata</taxon>
        <taxon>Vertebrata</taxon>
        <taxon>Euteleostomi</taxon>
        <taxon>Actinopterygii</taxon>
        <taxon>Neopterygii</taxon>
        <taxon>Teleostei</taxon>
        <taxon>Albuliformes</taxon>
        <taxon>Albulidae</taxon>
        <taxon>Albula</taxon>
    </lineage>
</organism>
<feature type="domain" description="Alpha-type protein kinase" evidence="29">
    <location>
        <begin position="1309"/>
        <end position="1541"/>
    </location>
</feature>
<dbReference type="Pfam" id="PF16519">
    <property type="entry name" value="TRPM_tetra"/>
    <property type="match status" value="1"/>
</dbReference>
<dbReference type="OrthoDB" id="301415at2759"/>
<dbReference type="Proteomes" id="UP000824540">
    <property type="component" value="Unassembled WGS sequence"/>
</dbReference>
<dbReference type="SMART" id="SM00811">
    <property type="entry name" value="Alpha_kinase"/>
    <property type="match status" value="1"/>
</dbReference>
<feature type="transmembrane region" description="Helical" evidence="28">
    <location>
        <begin position="633"/>
        <end position="652"/>
    </location>
</feature>
<evidence type="ECO:0000256" key="17">
    <source>
        <dbReference type="ARBA" id="ARBA00023065"/>
    </source>
</evidence>
<keyword evidence="7" id="KW-0597">Phosphoprotein</keyword>
<evidence type="ECO:0000256" key="19">
    <source>
        <dbReference type="ARBA" id="ARBA00023242"/>
    </source>
</evidence>
<keyword evidence="20" id="KW-0407">Ion channel</keyword>
<keyword evidence="8" id="KW-0109">Calcium transport</keyword>
<evidence type="ECO:0000256" key="18">
    <source>
        <dbReference type="ARBA" id="ARBA00023136"/>
    </source>
</evidence>
<evidence type="ECO:0000256" key="10">
    <source>
        <dbReference type="ARBA" id="ARBA00022679"/>
    </source>
</evidence>
<evidence type="ECO:0000313" key="31">
    <source>
        <dbReference type="Proteomes" id="UP000824540"/>
    </source>
</evidence>
<keyword evidence="15" id="KW-0106">Calcium</keyword>
<evidence type="ECO:0000256" key="21">
    <source>
        <dbReference type="ARBA" id="ARBA00025760"/>
    </source>
</evidence>
<evidence type="ECO:0000256" key="13">
    <source>
        <dbReference type="ARBA" id="ARBA00022777"/>
    </source>
</evidence>
<evidence type="ECO:0000256" key="9">
    <source>
        <dbReference type="ARBA" id="ARBA00022673"/>
    </source>
</evidence>
<dbReference type="Gene3D" id="3.30.200.20">
    <property type="entry name" value="Phosphorylase Kinase, domain 1"/>
    <property type="match status" value="1"/>
</dbReference>
<dbReference type="SUPFAM" id="SSF56112">
    <property type="entry name" value="Protein kinase-like (PK-like)"/>
    <property type="match status" value="1"/>
</dbReference>
<comment type="catalytic activity">
    <reaction evidence="25">
        <text>L-threonyl-[protein] + ATP = O-phospho-L-threonyl-[protein] + ADP + H(+)</text>
        <dbReference type="Rhea" id="RHEA:46608"/>
        <dbReference type="Rhea" id="RHEA-COMP:11060"/>
        <dbReference type="Rhea" id="RHEA-COMP:11605"/>
        <dbReference type="ChEBI" id="CHEBI:15378"/>
        <dbReference type="ChEBI" id="CHEBI:30013"/>
        <dbReference type="ChEBI" id="CHEBI:30616"/>
        <dbReference type="ChEBI" id="CHEBI:61977"/>
        <dbReference type="ChEBI" id="CHEBI:456216"/>
        <dbReference type="EC" id="2.7.11.1"/>
    </reaction>
</comment>
<evidence type="ECO:0000256" key="4">
    <source>
        <dbReference type="ARBA" id="ARBA00022448"/>
    </source>
</evidence>
<dbReference type="PROSITE" id="PS51158">
    <property type="entry name" value="ALPHA_KINASE"/>
    <property type="match status" value="1"/>
</dbReference>
<keyword evidence="9" id="KW-0107">Calcium channel</keyword>
<evidence type="ECO:0000256" key="2">
    <source>
        <dbReference type="ARBA" id="ARBA00004651"/>
    </source>
</evidence>
<feature type="transmembrane region" description="Helical" evidence="28">
    <location>
        <begin position="754"/>
        <end position="771"/>
    </location>
</feature>
<evidence type="ECO:0000256" key="12">
    <source>
        <dbReference type="ARBA" id="ARBA00022723"/>
    </source>
</evidence>